<reference evidence="8" key="1">
    <citation type="journal article" date="2014" name="Genome Announc.">
        <title>Draft Genome Sequence of the Yeast Pseudozyma antarctica Type Strain JCM10317, a Producer of the Glycolipid Biosurfactants, Mannosylerythritol Lipids.</title>
        <authorList>
            <person name="Saika A."/>
            <person name="Koike H."/>
            <person name="Hori T."/>
            <person name="Fukuoka T."/>
            <person name="Sato S."/>
            <person name="Habe H."/>
            <person name="Kitamoto D."/>
            <person name="Morita T."/>
        </authorList>
    </citation>
    <scope>NUCLEOTIDE SEQUENCE [LARGE SCALE GENOMIC DNA]</scope>
    <source>
        <strain evidence="8">JCM 10317</strain>
    </source>
</reference>
<dbReference type="EMBL" id="DF830075">
    <property type="protein sequence ID" value="GAK65257.1"/>
    <property type="molecule type" value="Genomic_DNA"/>
</dbReference>
<dbReference type="Proteomes" id="UP000053758">
    <property type="component" value="Unassembled WGS sequence"/>
</dbReference>
<keyword evidence="3" id="KW-0812">Transmembrane</keyword>
<dbReference type="PANTHER" id="PTHR23033">
    <property type="entry name" value="BETA1,3-GALACTOSYLTRANSFERASE"/>
    <property type="match status" value="1"/>
</dbReference>
<evidence type="ECO:0000256" key="2">
    <source>
        <dbReference type="ARBA" id="ARBA00006462"/>
    </source>
</evidence>
<evidence type="ECO:0000256" key="6">
    <source>
        <dbReference type="ARBA" id="ARBA00023136"/>
    </source>
</evidence>
<comment type="subcellular location">
    <subcellularLocation>
        <location evidence="1">Membrane</location>
        <topology evidence="1">Single-pass type II membrane protein</topology>
    </subcellularLocation>
</comment>
<dbReference type="RefSeq" id="XP_014656461.1">
    <property type="nucleotide sequence ID" value="XM_014800975.1"/>
</dbReference>
<evidence type="ECO:0000256" key="1">
    <source>
        <dbReference type="ARBA" id="ARBA00004606"/>
    </source>
</evidence>
<name>A0A081CF11_PSEA2</name>
<dbReference type="GeneID" id="26304390"/>
<evidence type="ECO:0000256" key="5">
    <source>
        <dbReference type="ARBA" id="ARBA00022989"/>
    </source>
</evidence>
<dbReference type="GO" id="GO:0016020">
    <property type="term" value="C:membrane"/>
    <property type="evidence" value="ECO:0007669"/>
    <property type="project" value="UniProtKB-SubCell"/>
</dbReference>
<evidence type="ECO:0000313" key="8">
    <source>
        <dbReference type="Proteomes" id="UP000053758"/>
    </source>
</evidence>
<comment type="similarity">
    <text evidence="2">Belongs to the glycosyltransferase 31 family. Beta3-Gal-T subfamily.</text>
</comment>
<evidence type="ECO:0000256" key="4">
    <source>
        <dbReference type="ARBA" id="ARBA00022968"/>
    </source>
</evidence>
<keyword evidence="5" id="KW-1133">Transmembrane helix</keyword>
<gene>
    <name evidence="7" type="ORF">PAN0_008d3474</name>
</gene>
<keyword evidence="6" id="KW-0472">Membrane</keyword>
<dbReference type="AlphaFoldDB" id="A0A081CF11"/>
<keyword evidence="4" id="KW-0735">Signal-anchor</keyword>
<dbReference type="PANTHER" id="PTHR23033:SF47">
    <property type="entry name" value="APPLE DOMAIN-CONTAINING PROTEIN-RELATED"/>
    <property type="match status" value="1"/>
</dbReference>
<sequence length="542" mass="60762">MSDDKRDLERRTPHIVVPYTDDEDASSSATTTLLPQPQASTSTSKSRRRCWRLAVLVGAMLAMCIGVFELLFHGREVESLRAAHEQIAQLKHDLAEQIQGGYHKIMAATNLRLSPSSGDVDAGVKAVMDRSVIVLKTGSSVAYDRLPVQLLLAQQTLHPEVYRSGEAGYSGPQLLLYSDSDMQLGEFEVHNALANVSDYVRHQPDFAKQYAQLQKLLQEDDLAKVKEFQDGWNLDKWKFLYMWQDAYHRQPDADWYIGYEADTYVFWPSLFAYLGTQNSRQQQMYGCASILVRNQELFANGGCPYVISGALMRASFGKDAGFAAKFDKEVEASCCGDAELSIALRKSASPPIKELAPTGGRFINDRPQEITFDENNFCEPVFNFHHLTPTEIQWLATIERQIRTAKPNVPVLYADVFDHVLPHKLLDAVSASAKKGGKKDVELNPTLEDWEAFGSGDSGVKKGERSKDVESCKGECEKSAGCTTWFWIKVTETDEDGDCYMLHDRVRVGKAYKGTGVRTSGWIGERVLDFKTKHECKNRPTV</sequence>
<evidence type="ECO:0000256" key="3">
    <source>
        <dbReference type="ARBA" id="ARBA00022692"/>
    </source>
</evidence>
<dbReference type="HOGENOM" id="CLU_022549_1_1_1"/>
<protein>
    <submittedName>
        <fullName evidence="7">Glycosyltransferase family 31 protein</fullName>
    </submittedName>
</protein>
<keyword evidence="7" id="KW-0808">Transferase</keyword>
<dbReference type="Gene3D" id="3.90.550.50">
    <property type="match status" value="1"/>
</dbReference>
<proteinExistence type="inferred from homology"/>
<dbReference type="GO" id="GO:0016740">
    <property type="term" value="F:transferase activity"/>
    <property type="evidence" value="ECO:0007669"/>
    <property type="project" value="UniProtKB-KW"/>
</dbReference>
<dbReference type="InterPro" id="IPR026050">
    <property type="entry name" value="C1GALT1/C1GALT1_chp1"/>
</dbReference>
<accession>A0A081CF11</accession>
<keyword evidence="8" id="KW-1185">Reference proteome</keyword>
<evidence type="ECO:0000313" key="7">
    <source>
        <dbReference type="EMBL" id="GAK65257.1"/>
    </source>
</evidence>
<dbReference type="OrthoDB" id="414175at2759"/>
<organism evidence="7 8">
    <name type="scientific">Pseudozyma antarctica</name>
    <name type="common">Yeast</name>
    <name type="synonym">Candida antarctica</name>
    <dbReference type="NCBI Taxonomy" id="84753"/>
    <lineage>
        <taxon>Eukaryota</taxon>
        <taxon>Fungi</taxon>
        <taxon>Dikarya</taxon>
        <taxon>Basidiomycota</taxon>
        <taxon>Ustilaginomycotina</taxon>
        <taxon>Ustilaginomycetes</taxon>
        <taxon>Ustilaginales</taxon>
        <taxon>Ustilaginaceae</taxon>
        <taxon>Moesziomyces</taxon>
    </lineage>
</organism>